<dbReference type="SUPFAM" id="SSF63829">
    <property type="entry name" value="Calcium-dependent phosphotriesterase"/>
    <property type="match status" value="1"/>
</dbReference>
<reference evidence="4" key="1">
    <citation type="submission" date="2021-02" db="EMBL/GenBank/DDBJ databases">
        <authorList>
            <person name="Nowell W R."/>
        </authorList>
    </citation>
    <scope>NUCLEOTIDE SEQUENCE</scope>
</reference>
<dbReference type="Pfam" id="PF01436">
    <property type="entry name" value="NHL"/>
    <property type="match status" value="1"/>
</dbReference>
<accession>A0A818FGP5</accession>
<evidence type="ECO:0000313" key="4">
    <source>
        <dbReference type="EMBL" id="CAF3475313.1"/>
    </source>
</evidence>
<sequence length="79" mass="8894">MGTIYVNDHYNHRIMRWLKGSTSGSIIIGGQGSGNGTTQLSYPDDLIFDRQGNIYVSDYFNHRVQMFTVDKSTCVKVST</sequence>
<evidence type="ECO:0000313" key="3">
    <source>
        <dbReference type="EMBL" id="CAF3198601.1"/>
    </source>
</evidence>
<evidence type="ECO:0000313" key="6">
    <source>
        <dbReference type="Proteomes" id="UP000663869"/>
    </source>
</evidence>
<proteinExistence type="predicted"/>
<dbReference type="Proteomes" id="UP000663869">
    <property type="component" value="Unassembled WGS sequence"/>
</dbReference>
<dbReference type="InterPro" id="IPR001258">
    <property type="entry name" value="NHL_repeat"/>
</dbReference>
<evidence type="ECO:0000313" key="5">
    <source>
        <dbReference type="EMBL" id="CAF3626441.1"/>
    </source>
</evidence>
<dbReference type="AlphaFoldDB" id="A0A818FGP5"/>
<gene>
    <name evidence="4" type="ORF">FME351_LOCUS15123</name>
    <name evidence="5" type="ORF">LUA448_LOCUS31695</name>
    <name evidence="3" type="ORF">TIS948_LOCUS12436</name>
</gene>
<dbReference type="PANTHER" id="PTHR24104">
    <property type="entry name" value="E3 UBIQUITIN-PROTEIN LIGASE NHLRC1-RELATED"/>
    <property type="match status" value="1"/>
</dbReference>
<dbReference type="InterPro" id="IPR011042">
    <property type="entry name" value="6-blade_b-propeller_TolB-like"/>
</dbReference>
<organism evidence="4 6">
    <name type="scientific">Rotaria socialis</name>
    <dbReference type="NCBI Taxonomy" id="392032"/>
    <lineage>
        <taxon>Eukaryota</taxon>
        <taxon>Metazoa</taxon>
        <taxon>Spiralia</taxon>
        <taxon>Gnathifera</taxon>
        <taxon>Rotifera</taxon>
        <taxon>Eurotatoria</taxon>
        <taxon>Bdelloidea</taxon>
        <taxon>Philodinida</taxon>
        <taxon>Philodinidae</taxon>
        <taxon>Rotaria</taxon>
    </lineage>
</organism>
<feature type="repeat" description="NHL" evidence="2">
    <location>
        <begin position="29"/>
        <end position="70"/>
    </location>
</feature>
<dbReference type="InterPro" id="IPR050952">
    <property type="entry name" value="TRIM-NHL_E3_ligases"/>
</dbReference>
<name>A0A818FGP5_9BILA</name>
<evidence type="ECO:0000256" key="1">
    <source>
        <dbReference type="ARBA" id="ARBA00022737"/>
    </source>
</evidence>
<evidence type="ECO:0000256" key="2">
    <source>
        <dbReference type="PROSITE-ProRule" id="PRU00504"/>
    </source>
</evidence>
<protein>
    <submittedName>
        <fullName evidence="4">Uncharacterized protein</fullName>
    </submittedName>
</protein>
<dbReference type="Proteomes" id="UP000663833">
    <property type="component" value="Unassembled WGS sequence"/>
</dbReference>
<dbReference type="Gene3D" id="2.120.10.30">
    <property type="entry name" value="TolB, C-terminal domain"/>
    <property type="match status" value="1"/>
</dbReference>
<dbReference type="EMBL" id="CAJNXB010001857">
    <property type="protein sequence ID" value="CAF3198601.1"/>
    <property type="molecule type" value="Genomic_DNA"/>
</dbReference>
<dbReference type="GO" id="GO:0008270">
    <property type="term" value="F:zinc ion binding"/>
    <property type="evidence" value="ECO:0007669"/>
    <property type="project" value="UniProtKB-KW"/>
</dbReference>
<dbReference type="EMBL" id="CAJNYD010004729">
    <property type="protein sequence ID" value="CAF3626441.1"/>
    <property type="molecule type" value="Genomic_DNA"/>
</dbReference>
<dbReference type="Proteomes" id="UP000663825">
    <property type="component" value="Unassembled WGS sequence"/>
</dbReference>
<dbReference type="EMBL" id="CAJNYU010001873">
    <property type="protein sequence ID" value="CAF3475313.1"/>
    <property type="molecule type" value="Genomic_DNA"/>
</dbReference>
<comment type="caution">
    <text evidence="4">The sequence shown here is derived from an EMBL/GenBank/DDBJ whole genome shotgun (WGS) entry which is preliminary data.</text>
</comment>
<keyword evidence="1" id="KW-0677">Repeat</keyword>
<dbReference type="PROSITE" id="PS51125">
    <property type="entry name" value="NHL"/>
    <property type="match status" value="1"/>
</dbReference>
<dbReference type="PANTHER" id="PTHR24104:SF25">
    <property type="entry name" value="PROTEIN LIN-41"/>
    <property type="match status" value="1"/>
</dbReference>